<dbReference type="CDD" id="cd20292">
    <property type="entry name" value="cupin_QdtA-like"/>
    <property type="match status" value="1"/>
</dbReference>
<comment type="caution">
    <text evidence="2">The sequence shown here is derived from an EMBL/GenBank/DDBJ whole genome shotgun (WGS) entry which is preliminary data.</text>
</comment>
<dbReference type="InterPro" id="IPR014710">
    <property type="entry name" value="RmlC-like_jellyroll"/>
</dbReference>
<reference evidence="3" key="1">
    <citation type="journal article" date="2019" name="Int. J. Syst. Evol. Microbiol.">
        <title>The Global Catalogue of Microorganisms (GCM) 10K type strain sequencing project: providing services to taxonomists for standard genome sequencing and annotation.</title>
        <authorList>
            <consortium name="The Broad Institute Genomics Platform"/>
            <consortium name="The Broad Institute Genome Sequencing Center for Infectious Disease"/>
            <person name="Wu L."/>
            <person name="Ma J."/>
        </authorList>
    </citation>
    <scope>NUCLEOTIDE SEQUENCE [LARGE SCALE GENOMIC DNA]</scope>
    <source>
        <strain evidence="3">JCM 18326</strain>
    </source>
</reference>
<dbReference type="Gene3D" id="2.60.120.10">
    <property type="entry name" value="Jelly Rolls"/>
    <property type="match status" value="1"/>
</dbReference>
<dbReference type="Pfam" id="PF05523">
    <property type="entry name" value="FdtA"/>
    <property type="match status" value="1"/>
</dbReference>
<proteinExistence type="predicted"/>
<feature type="domain" description="Sugar 3,4-ketoisomerase QdtA cupin" evidence="1">
    <location>
        <begin position="8"/>
        <end position="133"/>
    </location>
</feature>
<evidence type="ECO:0000259" key="1">
    <source>
        <dbReference type="Pfam" id="PF05523"/>
    </source>
</evidence>
<sequence>MKYPAPYLIDFPCIGEASIGFISVAEYEQQIPFNIQRVFWTYGTPEHVVRGQHAHYETEEVVIAVAGTIEVRTESPEGVKEHFVLKTPGVGLYLPPHYWRSLHYHYGSVQVVLVSTLYKEEDYIRSYDNYEKVYRLKSQ</sequence>
<accession>A0ABP9DAB8</accession>
<dbReference type="SUPFAM" id="SSF51182">
    <property type="entry name" value="RmlC-like cupins"/>
    <property type="match status" value="1"/>
</dbReference>
<dbReference type="Proteomes" id="UP001500298">
    <property type="component" value="Unassembled WGS sequence"/>
</dbReference>
<dbReference type="RefSeq" id="WP_345371248.1">
    <property type="nucleotide sequence ID" value="NZ_BAABJX010000029.1"/>
</dbReference>
<organism evidence="2 3">
    <name type="scientific">Algivirga pacifica</name>
    <dbReference type="NCBI Taxonomy" id="1162670"/>
    <lineage>
        <taxon>Bacteria</taxon>
        <taxon>Pseudomonadati</taxon>
        <taxon>Bacteroidota</taxon>
        <taxon>Cytophagia</taxon>
        <taxon>Cytophagales</taxon>
        <taxon>Flammeovirgaceae</taxon>
        <taxon>Algivirga</taxon>
    </lineage>
</organism>
<gene>
    <name evidence="2" type="ORF">GCM10023331_18910</name>
</gene>
<protein>
    <submittedName>
        <fullName evidence="2">FdtA/QdtA family cupin domain-containing protein</fullName>
    </submittedName>
</protein>
<evidence type="ECO:0000313" key="2">
    <source>
        <dbReference type="EMBL" id="GAA4833916.1"/>
    </source>
</evidence>
<evidence type="ECO:0000313" key="3">
    <source>
        <dbReference type="Proteomes" id="UP001500298"/>
    </source>
</evidence>
<name>A0ABP9DAB8_9BACT</name>
<dbReference type="InterPro" id="IPR008894">
    <property type="entry name" value="QdtA_cupin_dom"/>
</dbReference>
<dbReference type="InterPro" id="IPR011051">
    <property type="entry name" value="RmlC_Cupin_sf"/>
</dbReference>
<dbReference type="EMBL" id="BAABJX010000029">
    <property type="protein sequence ID" value="GAA4833916.1"/>
    <property type="molecule type" value="Genomic_DNA"/>
</dbReference>
<keyword evidence="3" id="KW-1185">Reference proteome</keyword>